<dbReference type="EMBL" id="CAUYUJ010017041">
    <property type="protein sequence ID" value="CAK0871170.1"/>
    <property type="molecule type" value="Genomic_DNA"/>
</dbReference>
<comment type="caution">
    <text evidence="1">The sequence shown here is derived from an EMBL/GenBank/DDBJ whole genome shotgun (WGS) entry which is preliminary data.</text>
</comment>
<sequence>MDNSHRRKWASAWILKAMSKHTIFWTTHNTVMQLILKNWLLHFTQTNALYNSDRCWIHIPMGYICSPRNRQSLNSIRIVWDTMPKKKTTTTIWRQQANSS</sequence>
<evidence type="ECO:0000313" key="1">
    <source>
        <dbReference type="EMBL" id="CAK0871170.1"/>
    </source>
</evidence>
<keyword evidence="2" id="KW-1185">Reference proteome</keyword>
<protein>
    <submittedName>
        <fullName evidence="1">Uncharacterized protein</fullName>
    </submittedName>
</protein>
<dbReference type="Proteomes" id="UP001189429">
    <property type="component" value="Unassembled WGS sequence"/>
</dbReference>
<evidence type="ECO:0000313" key="2">
    <source>
        <dbReference type="Proteomes" id="UP001189429"/>
    </source>
</evidence>
<proteinExistence type="predicted"/>
<accession>A0ABN9VDI0</accession>
<organism evidence="1 2">
    <name type="scientific">Prorocentrum cordatum</name>
    <dbReference type="NCBI Taxonomy" id="2364126"/>
    <lineage>
        <taxon>Eukaryota</taxon>
        <taxon>Sar</taxon>
        <taxon>Alveolata</taxon>
        <taxon>Dinophyceae</taxon>
        <taxon>Prorocentrales</taxon>
        <taxon>Prorocentraceae</taxon>
        <taxon>Prorocentrum</taxon>
    </lineage>
</organism>
<gene>
    <name evidence="1" type="ORF">PCOR1329_LOCUS57079</name>
</gene>
<name>A0ABN9VDI0_9DINO</name>
<reference evidence="1" key="1">
    <citation type="submission" date="2023-10" db="EMBL/GenBank/DDBJ databases">
        <authorList>
            <person name="Chen Y."/>
            <person name="Shah S."/>
            <person name="Dougan E. K."/>
            <person name="Thang M."/>
            <person name="Chan C."/>
        </authorList>
    </citation>
    <scope>NUCLEOTIDE SEQUENCE [LARGE SCALE GENOMIC DNA]</scope>
</reference>